<keyword evidence="3 9" id="KW-0436">Ligase</keyword>
<comment type="subcellular location">
    <subcellularLocation>
        <location evidence="9">Cytoplasm</location>
    </subcellularLocation>
</comment>
<dbReference type="InterPro" id="IPR009008">
    <property type="entry name" value="Val/Leu/Ile-tRNA-synth_edit"/>
</dbReference>
<dbReference type="Pfam" id="PF09334">
    <property type="entry name" value="tRNA-synt_1g"/>
    <property type="match status" value="1"/>
</dbReference>
<dbReference type="PROSITE" id="PS00178">
    <property type="entry name" value="AA_TRNA_LIGASE_I"/>
    <property type="match status" value="1"/>
</dbReference>
<dbReference type="GO" id="GO:0004823">
    <property type="term" value="F:leucine-tRNA ligase activity"/>
    <property type="evidence" value="ECO:0007669"/>
    <property type="project" value="UniProtKB-EC"/>
</dbReference>
<feature type="binding site" evidence="9">
    <location>
        <position position="641"/>
    </location>
    <ligand>
        <name>ATP</name>
        <dbReference type="ChEBI" id="CHEBI:30616"/>
    </ligand>
</feature>
<feature type="domain" description="Methionyl/Leucyl tRNA synthetase" evidence="13">
    <location>
        <begin position="38"/>
        <end position="171"/>
    </location>
</feature>
<evidence type="ECO:0000256" key="9">
    <source>
        <dbReference type="HAMAP-Rule" id="MF_00049"/>
    </source>
</evidence>
<dbReference type="PRINTS" id="PR00985">
    <property type="entry name" value="TRNASYNTHLEU"/>
</dbReference>
<evidence type="ECO:0000259" key="11">
    <source>
        <dbReference type="Pfam" id="PF00133"/>
    </source>
</evidence>
<evidence type="ECO:0000256" key="8">
    <source>
        <dbReference type="ARBA" id="ARBA00047469"/>
    </source>
</evidence>
<name>A0ABT5KW48_9BURK</name>
<dbReference type="Pfam" id="PF08264">
    <property type="entry name" value="Anticodon_1"/>
    <property type="match status" value="1"/>
</dbReference>
<comment type="similarity">
    <text evidence="1 9 10">Belongs to the class-I aminoacyl-tRNA synthetase family.</text>
</comment>
<dbReference type="SUPFAM" id="SSF47323">
    <property type="entry name" value="Anticodon-binding domain of a subclass of class I aminoacyl-tRNA synthetases"/>
    <property type="match status" value="1"/>
</dbReference>
<organism evidence="15 16">
    <name type="scientific">Roseateles koreensis</name>
    <dbReference type="NCBI Taxonomy" id="2987526"/>
    <lineage>
        <taxon>Bacteria</taxon>
        <taxon>Pseudomonadati</taxon>
        <taxon>Pseudomonadota</taxon>
        <taxon>Betaproteobacteria</taxon>
        <taxon>Burkholderiales</taxon>
        <taxon>Sphaerotilaceae</taxon>
        <taxon>Roseateles</taxon>
    </lineage>
</organism>
<dbReference type="Gene3D" id="3.40.50.620">
    <property type="entry name" value="HUPs"/>
    <property type="match status" value="2"/>
</dbReference>
<dbReference type="EC" id="6.1.1.4" evidence="9"/>
<dbReference type="Gene3D" id="3.10.20.590">
    <property type="match status" value="1"/>
</dbReference>
<protein>
    <recommendedName>
        <fullName evidence="9">Leucine--tRNA ligase</fullName>
        <ecNumber evidence="9">6.1.1.4</ecNumber>
    </recommendedName>
    <alternativeName>
        <fullName evidence="9">Leucyl-tRNA synthetase</fullName>
        <shortName evidence="9">LeuRS</shortName>
    </alternativeName>
</protein>
<dbReference type="Pfam" id="PF13603">
    <property type="entry name" value="tRNA-synt_1_2"/>
    <property type="match status" value="1"/>
</dbReference>
<evidence type="ECO:0000256" key="1">
    <source>
        <dbReference type="ARBA" id="ARBA00005594"/>
    </source>
</evidence>
<dbReference type="CDD" id="cd07958">
    <property type="entry name" value="Anticodon_Ia_Leu_BEm"/>
    <property type="match status" value="1"/>
</dbReference>
<feature type="domain" description="Methionyl/Valyl/Leucyl/Isoleucyl-tRNA synthetase anticodon-binding" evidence="12">
    <location>
        <begin position="719"/>
        <end position="842"/>
    </location>
</feature>
<dbReference type="InterPro" id="IPR001412">
    <property type="entry name" value="aa-tRNA-synth_I_CS"/>
</dbReference>
<evidence type="ECO:0000259" key="14">
    <source>
        <dbReference type="Pfam" id="PF13603"/>
    </source>
</evidence>
<dbReference type="NCBIfam" id="TIGR00396">
    <property type="entry name" value="leuS_bact"/>
    <property type="match status" value="1"/>
</dbReference>
<accession>A0ABT5KW48</accession>
<dbReference type="InterPro" id="IPR015413">
    <property type="entry name" value="Methionyl/Leucyl_tRNA_Synth"/>
</dbReference>
<dbReference type="InterPro" id="IPR002300">
    <property type="entry name" value="aa-tRNA-synth_Ia"/>
</dbReference>
<evidence type="ECO:0000256" key="3">
    <source>
        <dbReference type="ARBA" id="ARBA00022598"/>
    </source>
</evidence>
<keyword evidence="2 9" id="KW-0963">Cytoplasm</keyword>
<evidence type="ECO:0000256" key="7">
    <source>
        <dbReference type="ARBA" id="ARBA00023146"/>
    </source>
</evidence>
<keyword evidence="4 9" id="KW-0547">Nucleotide-binding</keyword>
<dbReference type="RefSeq" id="WP_273598147.1">
    <property type="nucleotide sequence ID" value="NZ_JAQQXS010000019.1"/>
</dbReference>
<gene>
    <name evidence="9 15" type="primary">leuS</name>
    <name evidence="15" type="ORF">PRZ01_17590</name>
</gene>
<evidence type="ECO:0000259" key="12">
    <source>
        <dbReference type="Pfam" id="PF08264"/>
    </source>
</evidence>
<dbReference type="InterPro" id="IPR025709">
    <property type="entry name" value="Leu_tRNA-synth_edit"/>
</dbReference>
<dbReference type="InterPro" id="IPR009080">
    <property type="entry name" value="tRNAsynth_Ia_anticodon-bd"/>
</dbReference>
<evidence type="ECO:0000313" key="16">
    <source>
        <dbReference type="Proteomes" id="UP001219862"/>
    </source>
</evidence>
<dbReference type="HAMAP" id="MF_00049_B">
    <property type="entry name" value="Leu_tRNA_synth_B"/>
    <property type="match status" value="1"/>
</dbReference>
<dbReference type="PANTHER" id="PTHR43740">
    <property type="entry name" value="LEUCYL-TRNA SYNTHETASE"/>
    <property type="match status" value="1"/>
</dbReference>
<evidence type="ECO:0000256" key="2">
    <source>
        <dbReference type="ARBA" id="ARBA00022490"/>
    </source>
</evidence>
<dbReference type="Proteomes" id="UP001219862">
    <property type="component" value="Unassembled WGS sequence"/>
</dbReference>
<keyword evidence="6 9" id="KW-0648">Protein biosynthesis</keyword>
<dbReference type="Pfam" id="PF00133">
    <property type="entry name" value="tRNA-synt_1"/>
    <property type="match status" value="1"/>
</dbReference>
<evidence type="ECO:0000256" key="4">
    <source>
        <dbReference type="ARBA" id="ARBA00022741"/>
    </source>
</evidence>
<feature type="short sequence motif" description="'HIGH' region" evidence="9">
    <location>
        <begin position="42"/>
        <end position="52"/>
    </location>
</feature>
<comment type="caution">
    <text evidence="15">The sequence shown here is derived from an EMBL/GenBank/DDBJ whole genome shotgun (WGS) entry which is preliminary data.</text>
</comment>
<proteinExistence type="inferred from homology"/>
<reference evidence="15 16" key="1">
    <citation type="submission" date="2022-10" db="EMBL/GenBank/DDBJ databases">
        <title>paucibacter sp. hw8 Genome sequencing.</title>
        <authorList>
            <person name="Park S."/>
        </authorList>
    </citation>
    <scope>NUCLEOTIDE SEQUENCE [LARGE SCALE GENOMIC DNA]</scope>
    <source>
        <strain evidence="16">hw8</strain>
    </source>
</reference>
<dbReference type="PANTHER" id="PTHR43740:SF2">
    <property type="entry name" value="LEUCINE--TRNA LIGASE, MITOCHONDRIAL"/>
    <property type="match status" value="1"/>
</dbReference>
<feature type="domain" description="Aminoacyl-tRNA synthetase class Ia" evidence="11">
    <location>
        <begin position="638"/>
        <end position="676"/>
    </location>
</feature>
<evidence type="ECO:0000256" key="10">
    <source>
        <dbReference type="RuleBase" id="RU363035"/>
    </source>
</evidence>
<evidence type="ECO:0000256" key="5">
    <source>
        <dbReference type="ARBA" id="ARBA00022840"/>
    </source>
</evidence>
<dbReference type="InterPro" id="IPR013155">
    <property type="entry name" value="M/V/L/I-tRNA-synth_anticd-bd"/>
</dbReference>
<dbReference type="SUPFAM" id="SSF52374">
    <property type="entry name" value="Nucleotidylyl transferase"/>
    <property type="match status" value="1"/>
</dbReference>
<dbReference type="EMBL" id="JAQQXS010000019">
    <property type="protein sequence ID" value="MDC8787006.1"/>
    <property type="molecule type" value="Genomic_DNA"/>
</dbReference>
<dbReference type="InterPro" id="IPR002302">
    <property type="entry name" value="Leu-tRNA-ligase"/>
</dbReference>
<evidence type="ECO:0000256" key="6">
    <source>
        <dbReference type="ARBA" id="ARBA00022917"/>
    </source>
</evidence>
<dbReference type="Gene3D" id="1.10.730.10">
    <property type="entry name" value="Isoleucyl-tRNA Synthetase, Domain 1"/>
    <property type="match status" value="2"/>
</dbReference>
<dbReference type="SUPFAM" id="SSF50677">
    <property type="entry name" value="ValRS/IleRS/LeuRS editing domain"/>
    <property type="match status" value="1"/>
</dbReference>
<evidence type="ECO:0000259" key="13">
    <source>
        <dbReference type="Pfam" id="PF09334"/>
    </source>
</evidence>
<comment type="catalytic activity">
    <reaction evidence="8 9">
        <text>tRNA(Leu) + L-leucine + ATP = L-leucyl-tRNA(Leu) + AMP + diphosphate</text>
        <dbReference type="Rhea" id="RHEA:11688"/>
        <dbReference type="Rhea" id="RHEA-COMP:9613"/>
        <dbReference type="Rhea" id="RHEA-COMP:9622"/>
        <dbReference type="ChEBI" id="CHEBI:30616"/>
        <dbReference type="ChEBI" id="CHEBI:33019"/>
        <dbReference type="ChEBI" id="CHEBI:57427"/>
        <dbReference type="ChEBI" id="CHEBI:78442"/>
        <dbReference type="ChEBI" id="CHEBI:78494"/>
        <dbReference type="ChEBI" id="CHEBI:456215"/>
        <dbReference type="EC" id="6.1.1.4"/>
    </reaction>
</comment>
<evidence type="ECO:0000313" key="15">
    <source>
        <dbReference type="EMBL" id="MDC8787006.1"/>
    </source>
</evidence>
<sequence>MNEKYAPTEIEAAARQYWNERDAYRVVEDQNKPKFYACSMLPYPSGKLHMGHVRNYTINDMLTRQLRMKGYNVLMPMGWDAFGLPAENAAIKNKVPPAQWTYDNIAYMKRQMQAMGLAIDWSREIATCTPEYYKWNQWLFLKMLEAGIAERRTQVVNWDPVDQTVLANEQVVDGRGWRSGALVEKREIPGYYLNITRYADELLAAVADPEDKRYLSGWPERVRLMQENWIGKSQGVRFAFPHEIKGADGALIQDGKLYVFTTRADTVMGVTFCAVAPEHPLAAHAAAGSPALAAFIEECKRGGSTEAELATQEKKGLPTGLFVTHPLTGAQVEVWVGNYVLMSYGDGAVMGVPAHDERDFAFAKKYGIAIQQVVQVEGETFSLDAWADWYGDKQRAVCVNSGELNGLTHKEAVSKVAELFAAKSLGEKKTTWRLRDWGISRQRYWGTPIPIINCDDCGAVPVPAQDLPVVLPEECIPDGSGNPLKKHAGFLNVGCPKCGKPAQRETDTMDTFVDSSWYFMRYCDAKNPEQMVAEGSQYWMPMDQYIGGIEHAILHLLYARFWTKVMRDLGLVKVDEPFTKLLTQGMVLNHIYSRRTDKGGIEYFWPHEVENQFDAGGKIIGAKLKSDGSHVDYEGVGTMSKSKNNGVDPQELINEYGADTARLFVMFAAPPEQTLEWNDAGVEGAHRFLKRVWAFAAKHEATLKAAGQDFAALSGDGKALRREVHLVLKQVSYDYERMQYNTVVSGGMKLLNALEGFKAQGQDAALREGFSVLLRLLYPACPHITHQLWQDLGFAAQLGDLLDAPWPTVDEAALVQDEIELMLQVNGKLRGAIKVPASADKAAIEAAALANEDCIKFCEGRAPKKVIVVPGRLVNVVA</sequence>
<keyword evidence="16" id="KW-1185">Reference proteome</keyword>
<keyword evidence="7 9" id="KW-0030">Aminoacyl-tRNA synthetase</keyword>
<feature type="domain" description="Leucyl-tRNA synthetase editing" evidence="14">
    <location>
        <begin position="227"/>
        <end position="418"/>
    </location>
</feature>
<dbReference type="InterPro" id="IPR014729">
    <property type="entry name" value="Rossmann-like_a/b/a_fold"/>
</dbReference>
<keyword evidence="5 9" id="KW-0067">ATP-binding</keyword>
<dbReference type="Gene3D" id="2.20.28.290">
    <property type="match status" value="1"/>
</dbReference>
<feature type="short sequence motif" description="'KMSKS' region" evidence="9">
    <location>
        <begin position="638"/>
        <end position="642"/>
    </location>
</feature>